<evidence type="ECO:0000256" key="2">
    <source>
        <dbReference type="SAM" id="Phobius"/>
    </source>
</evidence>
<accession>A0A382ZB18</accession>
<feature type="transmembrane region" description="Helical" evidence="2">
    <location>
        <begin position="35"/>
        <end position="62"/>
    </location>
</feature>
<dbReference type="AlphaFoldDB" id="A0A382ZB18"/>
<feature type="non-terminal residue" evidence="3">
    <location>
        <position position="172"/>
    </location>
</feature>
<organism evidence="3">
    <name type="scientific">marine metagenome</name>
    <dbReference type="NCBI Taxonomy" id="408172"/>
    <lineage>
        <taxon>unclassified sequences</taxon>
        <taxon>metagenomes</taxon>
        <taxon>ecological metagenomes</taxon>
    </lineage>
</organism>
<evidence type="ECO:0000256" key="1">
    <source>
        <dbReference type="SAM" id="Coils"/>
    </source>
</evidence>
<name>A0A382ZB18_9ZZZZ</name>
<sequence>MFRRKKNNTNKYHNYIIVSEKDTGAKHFHFSHHKLLNLIGITIVIVSVALFFSADAITGFFYKAKIKDIQADYKYLTETLVNLNTQLEEVSDQVVKIEAKDKAIRTYSGLPQIDQDIRQLGVGGTNYSEFNYNDIPKDFTNKISEIGMNVDALARKVKLELNSYNFLVDQVR</sequence>
<keyword evidence="2" id="KW-1133">Transmembrane helix</keyword>
<reference evidence="3" key="1">
    <citation type="submission" date="2018-05" db="EMBL/GenBank/DDBJ databases">
        <authorList>
            <person name="Lanie J.A."/>
            <person name="Ng W.-L."/>
            <person name="Kazmierczak K.M."/>
            <person name="Andrzejewski T.M."/>
            <person name="Davidsen T.M."/>
            <person name="Wayne K.J."/>
            <person name="Tettelin H."/>
            <person name="Glass J.I."/>
            <person name="Rusch D."/>
            <person name="Podicherti R."/>
            <person name="Tsui H.-C.T."/>
            <person name="Winkler M.E."/>
        </authorList>
    </citation>
    <scope>NUCLEOTIDE SEQUENCE</scope>
</reference>
<gene>
    <name evidence="3" type="ORF">METZ01_LOCUS445243</name>
</gene>
<protein>
    <submittedName>
        <fullName evidence="3">Uncharacterized protein</fullName>
    </submittedName>
</protein>
<evidence type="ECO:0000313" key="3">
    <source>
        <dbReference type="EMBL" id="SVD92389.1"/>
    </source>
</evidence>
<keyword evidence="1" id="KW-0175">Coiled coil</keyword>
<feature type="coiled-coil region" evidence="1">
    <location>
        <begin position="73"/>
        <end position="100"/>
    </location>
</feature>
<keyword evidence="2" id="KW-0812">Transmembrane</keyword>
<keyword evidence="2" id="KW-0472">Membrane</keyword>
<proteinExistence type="predicted"/>
<dbReference type="EMBL" id="UINC01182270">
    <property type="protein sequence ID" value="SVD92389.1"/>
    <property type="molecule type" value="Genomic_DNA"/>
</dbReference>